<accession>A0A2H9ZU87</accession>
<dbReference type="PANTHER" id="PTHR34449">
    <property type="entry name" value="RHO TERMINATION FACTOR"/>
    <property type="match status" value="1"/>
</dbReference>
<dbReference type="PANTHER" id="PTHR34449:SF2">
    <property type="entry name" value="RHO TERMINATION FACTOR"/>
    <property type="match status" value="1"/>
</dbReference>
<reference evidence="2 3" key="1">
    <citation type="journal article" date="2017" name="Nature">
        <title>The Apostasia genome and the evolution of orchids.</title>
        <authorList>
            <person name="Zhang G.Q."/>
            <person name="Liu K.W."/>
            <person name="Li Z."/>
            <person name="Lohaus R."/>
            <person name="Hsiao Y.Y."/>
            <person name="Niu S.C."/>
            <person name="Wang J.Y."/>
            <person name="Lin Y.C."/>
            <person name="Xu Q."/>
            <person name="Chen L.J."/>
            <person name="Yoshida K."/>
            <person name="Fujiwara S."/>
            <person name="Wang Z.W."/>
            <person name="Zhang Y.Q."/>
            <person name="Mitsuda N."/>
            <person name="Wang M."/>
            <person name="Liu G.H."/>
            <person name="Pecoraro L."/>
            <person name="Huang H.X."/>
            <person name="Xiao X.J."/>
            <person name="Lin M."/>
            <person name="Wu X.Y."/>
            <person name="Wu W.L."/>
            <person name="Chen Y.Y."/>
            <person name="Chang S.B."/>
            <person name="Sakamoto S."/>
            <person name="Ohme-Takagi M."/>
            <person name="Yagi M."/>
            <person name="Zeng S.J."/>
            <person name="Shen C.Y."/>
            <person name="Yeh C.M."/>
            <person name="Luo Y.B."/>
            <person name="Tsai W.C."/>
            <person name="Van de Peer Y."/>
            <person name="Liu Z.J."/>
        </authorList>
    </citation>
    <scope>NUCLEOTIDE SEQUENCE [LARGE SCALE GENOMIC DNA]</scope>
    <source>
        <strain evidence="3">cv. Shenzhen</strain>
        <tissue evidence="2">Stem</tissue>
    </source>
</reference>
<gene>
    <name evidence="2" type="ORF">AXF42_Ash015748</name>
</gene>
<name>A0A2H9ZU87_9ASPA</name>
<protein>
    <submittedName>
        <fullName evidence="2">Uncharacterized protein</fullName>
    </submittedName>
</protein>
<evidence type="ECO:0000313" key="3">
    <source>
        <dbReference type="Proteomes" id="UP000236161"/>
    </source>
</evidence>
<feature type="compositionally biased region" description="Basic and acidic residues" evidence="1">
    <location>
        <begin position="130"/>
        <end position="140"/>
    </location>
</feature>
<sequence length="252" mass="27624">MRMHAVLFPNGGLRAALPAAPAPAKFSIHSKQIADAVLVASGGGRTRSSNSTFIRSEGSRGRRPRRSVSSDEPREEGGDELKKKRSGSSGSDEVLALFRRIQESISKEGGAKIPRRRRGRSADPISGSLRARDEGIEPRRQGRSGSEDDSASRDSQPSRPFSKFVRRSPIPVAPRRKAMEKVSSSTEERSPGDVEKGEPERADPVAIELQKIDGMKLSELKELARAKQIRGFSKLKKGELVRLLKERLHSSP</sequence>
<feature type="compositionally biased region" description="Low complexity" evidence="1">
    <location>
        <begin position="46"/>
        <end position="56"/>
    </location>
</feature>
<feature type="region of interest" description="Disordered" evidence="1">
    <location>
        <begin position="108"/>
        <end position="204"/>
    </location>
</feature>
<evidence type="ECO:0000313" key="2">
    <source>
        <dbReference type="EMBL" id="PKA46854.1"/>
    </source>
</evidence>
<feature type="compositionally biased region" description="Basic and acidic residues" evidence="1">
    <location>
        <begin position="68"/>
        <end position="82"/>
    </location>
</feature>
<feature type="compositionally biased region" description="Basic and acidic residues" evidence="1">
    <location>
        <begin position="186"/>
        <end position="203"/>
    </location>
</feature>
<dbReference type="EMBL" id="KZ453894">
    <property type="protein sequence ID" value="PKA46854.1"/>
    <property type="molecule type" value="Genomic_DNA"/>
</dbReference>
<dbReference type="AlphaFoldDB" id="A0A2H9ZU87"/>
<evidence type="ECO:0000256" key="1">
    <source>
        <dbReference type="SAM" id="MobiDB-lite"/>
    </source>
</evidence>
<organism evidence="2 3">
    <name type="scientific">Apostasia shenzhenica</name>
    <dbReference type="NCBI Taxonomy" id="1088818"/>
    <lineage>
        <taxon>Eukaryota</taxon>
        <taxon>Viridiplantae</taxon>
        <taxon>Streptophyta</taxon>
        <taxon>Embryophyta</taxon>
        <taxon>Tracheophyta</taxon>
        <taxon>Spermatophyta</taxon>
        <taxon>Magnoliopsida</taxon>
        <taxon>Liliopsida</taxon>
        <taxon>Asparagales</taxon>
        <taxon>Orchidaceae</taxon>
        <taxon>Apostasioideae</taxon>
        <taxon>Apostasia</taxon>
    </lineage>
</organism>
<keyword evidence="3" id="KW-1185">Reference proteome</keyword>
<feature type="region of interest" description="Disordered" evidence="1">
    <location>
        <begin position="42"/>
        <end position="95"/>
    </location>
</feature>
<proteinExistence type="predicted"/>
<dbReference type="OrthoDB" id="1931152at2759"/>
<dbReference type="Proteomes" id="UP000236161">
    <property type="component" value="Unassembled WGS sequence"/>
</dbReference>